<dbReference type="AlphaFoldDB" id="A0A1M5UHL9"/>
<dbReference type="InterPro" id="IPR010273">
    <property type="entry name" value="DUF881"/>
</dbReference>
<gene>
    <name evidence="3" type="ORF">SAMN02745180_00642</name>
</gene>
<dbReference type="PANTHER" id="PTHR37313">
    <property type="entry name" value="UPF0749 PROTEIN RV1825"/>
    <property type="match status" value="1"/>
</dbReference>
<feature type="coiled-coil region" evidence="2">
    <location>
        <begin position="42"/>
        <end position="76"/>
    </location>
</feature>
<dbReference type="Pfam" id="PF05949">
    <property type="entry name" value="DUF881"/>
    <property type="match status" value="1"/>
</dbReference>
<organism evidence="3 4">
    <name type="scientific">Sporanaerobacter acetigenes DSM 13106</name>
    <dbReference type="NCBI Taxonomy" id="1123281"/>
    <lineage>
        <taxon>Bacteria</taxon>
        <taxon>Bacillati</taxon>
        <taxon>Bacillota</taxon>
        <taxon>Tissierellia</taxon>
        <taxon>Tissierellales</taxon>
        <taxon>Sporanaerobacteraceae</taxon>
        <taxon>Sporanaerobacter</taxon>
    </lineage>
</organism>
<dbReference type="EMBL" id="FQXR01000003">
    <property type="protein sequence ID" value="SHH62153.1"/>
    <property type="molecule type" value="Genomic_DNA"/>
</dbReference>
<evidence type="ECO:0000313" key="3">
    <source>
        <dbReference type="EMBL" id="SHH62153.1"/>
    </source>
</evidence>
<name>A0A1M5UHL9_9FIRM</name>
<dbReference type="Gene3D" id="3.30.70.1880">
    <property type="entry name" value="Protein of unknown function DUF881"/>
    <property type="match status" value="1"/>
</dbReference>
<protein>
    <submittedName>
        <fullName evidence="3">Uncharacterized conserved protein YlxW, UPF0749 family</fullName>
    </submittedName>
</protein>
<evidence type="ECO:0000256" key="2">
    <source>
        <dbReference type="SAM" id="Coils"/>
    </source>
</evidence>
<dbReference type="OrthoDB" id="9776196at2"/>
<dbReference type="Proteomes" id="UP000184389">
    <property type="component" value="Unassembled WGS sequence"/>
</dbReference>
<reference evidence="3 4" key="1">
    <citation type="submission" date="2016-11" db="EMBL/GenBank/DDBJ databases">
        <authorList>
            <person name="Jaros S."/>
            <person name="Januszkiewicz K."/>
            <person name="Wedrychowicz H."/>
        </authorList>
    </citation>
    <scope>NUCLEOTIDE SEQUENCE [LARGE SCALE GENOMIC DNA]</scope>
    <source>
        <strain evidence="3 4">DSM 13106</strain>
    </source>
</reference>
<dbReference type="STRING" id="1123281.SAMN02745180_00642"/>
<sequence length="243" mass="27299">MKNNKGQIAIMLVCVFLGIVLAIQIKTVNETVGEGLLPTQRAQQLGLELKKLQDEKEALTRELSDVESKINKYEKNEADKSVYTENLYKDLEKYRMFSGYSDVEGPGIVLEINDPPMDVQFGEESSIVDELDILLQIISALNASEAEAISINDQRYTAYTEIVRVGNHIEINGVSISPPIVIKAIGDPALLESSLALKGGILWHLEYYTDYIVQIKQEKNIMISKYKKTKEFTYAKPLPEIAK</sequence>
<comment type="similarity">
    <text evidence="1">Belongs to the UPF0749 family.</text>
</comment>
<keyword evidence="2" id="KW-0175">Coiled coil</keyword>
<accession>A0A1M5UHL9</accession>
<evidence type="ECO:0000256" key="1">
    <source>
        <dbReference type="ARBA" id="ARBA00009108"/>
    </source>
</evidence>
<keyword evidence="4" id="KW-1185">Reference proteome</keyword>
<dbReference type="PANTHER" id="PTHR37313:SF2">
    <property type="entry name" value="UPF0749 PROTEIN YLXX"/>
    <property type="match status" value="1"/>
</dbReference>
<dbReference type="RefSeq" id="WP_072743221.1">
    <property type="nucleotide sequence ID" value="NZ_FQXR01000003.1"/>
</dbReference>
<evidence type="ECO:0000313" key="4">
    <source>
        <dbReference type="Proteomes" id="UP000184389"/>
    </source>
</evidence>
<proteinExistence type="inferred from homology"/>